<reference evidence="1" key="2">
    <citation type="journal article" date="2022" name="Microbiol. Resour. Announc.">
        <title>Metagenome Sequencing to Explore Phylogenomics of Terrestrial Cyanobacteria.</title>
        <authorList>
            <person name="Ward R.D."/>
            <person name="Stajich J.E."/>
            <person name="Johansen J.R."/>
            <person name="Huntemann M."/>
            <person name="Clum A."/>
            <person name="Foster B."/>
            <person name="Foster B."/>
            <person name="Roux S."/>
            <person name="Palaniappan K."/>
            <person name="Varghese N."/>
            <person name="Mukherjee S."/>
            <person name="Reddy T.B.K."/>
            <person name="Daum C."/>
            <person name="Copeland A."/>
            <person name="Chen I.A."/>
            <person name="Ivanova N.N."/>
            <person name="Kyrpides N.C."/>
            <person name="Shapiro N."/>
            <person name="Eloe-Fadrosh E.A."/>
            <person name="Pietrasiak N."/>
        </authorList>
    </citation>
    <scope>NUCLEOTIDE SEQUENCE</scope>
    <source>
        <strain evidence="1">GSE-TBD4-15B</strain>
    </source>
</reference>
<protein>
    <submittedName>
        <fullName evidence="1">Uncharacterized protein</fullName>
    </submittedName>
</protein>
<dbReference type="EMBL" id="JAHHHV010000025">
    <property type="protein sequence ID" value="MBW4464916.1"/>
    <property type="molecule type" value="Genomic_DNA"/>
</dbReference>
<dbReference type="Proteomes" id="UP000707356">
    <property type="component" value="Unassembled WGS sequence"/>
</dbReference>
<gene>
    <name evidence="1" type="ORF">KME07_05685</name>
</gene>
<evidence type="ECO:0000313" key="1">
    <source>
        <dbReference type="EMBL" id="MBW4464916.1"/>
    </source>
</evidence>
<proteinExistence type="predicted"/>
<sequence length="452" mass="51912">MGVAWKYWTHVRLEMSGKLKRQEIATLKSFFQQQFQIEDTDDVVDSTIQMRLNALKASGQDSEQDSGQDFGQNSGQSDLAAACLRCFVSHCIVVVCADLSRKFQLQRHFTQAELLAYVLNDVNPLQKFQPAAVYLPLAVKVVQSFQPEQSSLAYWTKRLVLQQKDLYRALANCGVYIASDWAILNHTTALQVQRQLAERLHPAELAEIVAVLASFHAVYRQDRLRAGAGQRCAEPTLDQLARMVQQLTTLPDAHPQRVLRMLRFLANELRQPRRTAILLNESLSPPNPQPDEQDEFLVDYQIQVRRCLKQAIRLAFEARLAELQQQPQRVGAFMQAMTLFFLNRMSMSQIAPLVGLQKQFQVTRLLNLKTLRAEVRQHWLSLIRQELPQILQHYQASDQPIETEQLDQILAEAIDRIMAEDQADCYSAKRRSESLFNACLCRYLNEWQQDSA</sequence>
<comment type="caution">
    <text evidence="1">The sequence shown here is derived from an EMBL/GenBank/DDBJ whole genome shotgun (WGS) entry which is preliminary data.</text>
</comment>
<dbReference type="AlphaFoldDB" id="A0A951P894"/>
<reference evidence="1" key="1">
    <citation type="submission" date="2021-05" db="EMBL/GenBank/DDBJ databases">
        <authorList>
            <person name="Pietrasiak N."/>
            <person name="Ward R."/>
            <person name="Stajich J.E."/>
            <person name="Kurbessoian T."/>
        </authorList>
    </citation>
    <scope>NUCLEOTIDE SEQUENCE</scope>
    <source>
        <strain evidence="1">GSE-TBD4-15B</strain>
    </source>
</reference>
<accession>A0A951P894</accession>
<name>A0A951P894_9CYAN</name>
<organism evidence="1 2">
    <name type="scientific">Pegethrix bostrychoides GSE-TBD4-15B</name>
    <dbReference type="NCBI Taxonomy" id="2839662"/>
    <lineage>
        <taxon>Bacteria</taxon>
        <taxon>Bacillati</taxon>
        <taxon>Cyanobacteriota</taxon>
        <taxon>Cyanophyceae</taxon>
        <taxon>Oculatellales</taxon>
        <taxon>Oculatellaceae</taxon>
        <taxon>Pegethrix</taxon>
    </lineage>
</organism>
<evidence type="ECO:0000313" key="2">
    <source>
        <dbReference type="Proteomes" id="UP000707356"/>
    </source>
</evidence>